<dbReference type="Pfam" id="PF08984">
    <property type="entry name" value="DUF1858"/>
    <property type="match status" value="1"/>
</dbReference>
<evidence type="ECO:0000313" key="3">
    <source>
        <dbReference type="EMBL" id="SDW73039.1"/>
    </source>
</evidence>
<accession>A0A8X8IGG4</accession>
<reference evidence="3 4" key="1">
    <citation type="submission" date="2016-10" db="EMBL/GenBank/DDBJ databases">
        <authorList>
            <person name="Varghese N."/>
            <person name="Submissions S."/>
        </authorList>
    </citation>
    <scope>NUCLEOTIDE SEQUENCE [LARGE SCALE GENOMIC DNA]</scope>
    <source>
        <strain evidence="3 4">DSM 25353</strain>
    </source>
</reference>
<dbReference type="InterPro" id="IPR036868">
    <property type="entry name" value="TusA-like_sf"/>
</dbReference>
<dbReference type="InterPro" id="IPR018720">
    <property type="entry name" value="DUF2249"/>
</dbReference>
<dbReference type="AlphaFoldDB" id="A0A8X8IGG4"/>
<dbReference type="Proteomes" id="UP000198711">
    <property type="component" value="Unassembled WGS sequence"/>
</dbReference>
<feature type="domain" description="DUF1858" evidence="1">
    <location>
        <begin position="5"/>
        <end position="62"/>
    </location>
</feature>
<evidence type="ECO:0008006" key="5">
    <source>
        <dbReference type="Google" id="ProtNLM"/>
    </source>
</evidence>
<feature type="domain" description="DUF2249" evidence="2">
    <location>
        <begin position="99"/>
        <end position="154"/>
    </location>
</feature>
<keyword evidence="4" id="KW-1185">Reference proteome</keyword>
<comment type="caution">
    <text evidence="3">The sequence shown here is derived from an EMBL/GenBank/DDBJ whole genome shotgun (WGS) entry which is preliminary data.</text>
</comment>
<evidence type="ECO:0000259" key="1">
    <source>
        <dbReference type="Pfam" id="PF08984"/>
    </source>
</evidence>
<protein>
    <recommendedName>
        <fullName evidence="5">DUF2249 domain-containing protein</fullName>
    </recommendedName>
</protein>
<dbReference type="InterPro" id="IPR015077">
    <property type="entry name" value="DUF1858"/>
</dbReference>
<feature type="domain" description="DUF2249" evidence="2">
    <location>
        <begin position="197"/>
        <end position="262"/>
    </location>
</feature>
<evidence type="ECO:0000259" key="2">
    <source>
        <dbReference type="Pfam" id="PF10006"/>
    </source>
</evidence>
<name>A0A8X8IGG4_9BACT</name>
<dbReference type="SUPFAM" id="SSF64307">
    <property type="entry name" value="SirA-like"/>
    <property type="match status" value="1"/>
</dbReference>
<evidence type="ECO:0000313" key="4">
    <source>
        <dbReference type="Proteomes" id="UP000198711"/>
    </source>
</evidence>
<dbReference type="SUPFAM" id="SSF140683">
    <property type="entry name" value="SP0561-like"/>
    <property type="match status" value="1"/>
</dbReference>
<dbReference type="EMBL" id="FNNO01000005">
    <property type="protein sequence ID" value="SDW73039.1"/>
    <property type="molecule type" value="Genomic_DNA"/>
</dbReference>
<sequence>MEVHANTKISNILKEHPGALDAIIGISTHFEKLRNPLIRKLMAARTSVAMACKVAGCTIDDFRNKLEPLGFKVNTNMAADPVKTLPHSEARIYPDNFIELDVRPIIAAGKDPLPDILEQVKQLQDQQALKIINSFEPTPLMLLLKKQGFASYATALHNGVVETFFYKEGTTTIPEDKPHMHDDWYRLMTDFEHRLRELDVRMLAMPLPMMKILETLDQLELGEALLVHHKRVPVFLLPELEQRRFGYRIRELGNEGVQLLIYKS</sequence>
<dbReference type="InterPro" id="IPR038062">
    <property type="entry name" value="ScdA-like_N_sf"/>
</dbReference>
<dbReference type="Gene3D" id="1.10.3910.10">
    <property type="entry name" value="SP0561-like"/>
    <property type="match status" value="1"/>
</dbReference>
<dbReference type="Pfam" id="PF10006">
    <property type="entry name" value="DUF2249"/>
    <property type="match status" value="2"/>
</dbReference>
<proteinExistence type="predicted"/>
<organism evidence="3 4">
    <name type="scientific">Hydrobacter penzbergensis</name>
    <dbReference type="NCBI Taxonomy" id="1235997"/>
    <lineage>
        <taxon>Bacteria</taxon>
        <taxon>Pseudomonadati</taxon>
        <taxon>Bacteroidota</taxon>
        <taxon>Chitinophagia</taxon>
        <taxon>Chitinophagales</taxon>
        <taxon>Chitinophagaceae</taxon>
        <taxon>Hydrobacter</taxon>
    </lineage>
</organism>
<gene>
    <name evidence="3" type="ORF">SAMN05444410_105114</name>
</gene>
<dbReference type="RefSeq" id="WP_092723378.1">
    <property type="nucleotide sequence ID" value="NZ_FNNO01000005.1"/>
</dbReference>